<keyword evidence="17" id="KW-1185">Reference proteome</keyword>
<feature type="domain" description="Peptidase M28" evidence="15">
    <location>
        <begin position="204"/>
        <end position="399"/>
    </location>
</feature>
<evidence type="ECO:0000256" key="6">
    <source>
        <dbReference type="ARBA" id="ARBA00022729"/>
    </source>
</evidence>
<reference evidence="16" key="1">
    <citation type="submission" date="2022-10" db="EMBL/GenBank/DDBJ databases">
        <title>Determination and structural analysis of whole genome sequence of Sarocladium strictum F4-1.</title>
        <authorList>
            <person name="Hu L."/>
            <person name="Jiang Y."/>
        </authorList>
    </citation>
    <scope>NUCLEOTIDE SEQUENCE</scope>
    <source>
        <strain evidence="16">F4-1</strain>
    </source>
</reference>
<dbReference type="PANTHER" id="PTHR12147">
    <property type="entry name" value="METALLOPEPTIDASE M28 FAMILY MEMBER"/>
    <property type="match status" value="1"/>
</dbReference>
<accession>A0AA39L9A5</accession>
<comment type="cofactor">
    <cofactor evidence="1">
        <name>Zn(2+)</name>
        <dbReference type="ChEBI" id="CHEBI:29105"/>
    </cofactor>
</comment>
<feature type="signal peptide" evidence="14">
    <location>
        <begin position="1"/>
        <end position="24"/>
    </location>
</feature>
<evidence type="ECO:0000256" key="12">
    <source>
        <dbReference type="ARBA" id="ARBA00043843"/>
    </source>
</evidence>
<comment type="function">
    <text evidence="12">Extracellular aminopeptidase that allows assimilation of proteinaceous substrates.</text>
</comment>
<keyword evidence="7 14" id="KW-0378">Hydrolase</keyword>
<dbReference type="Gene3D" id="3.40.630.10">
    <property type="entry name" value="Zn peptidases"/>
    <property type="match status" value="1"/>
</dbReference>
<gene>
    <name evidence="16" type="ORF">NLU13_5061</name>
</gene>
<evidence type="ECO:0000256" key="14">
    <source>
        <dbReference type="RuleBase" id="RU361240"/>
    </source>
</evidence>
<evidence type="ECO:0000256" key="7">
    <source>
        <dbReference type="ARBA" id="ARBA00022801"/>
    </source>
</evidence>
<organism evidence="16 17">
    <name type="scientific">Sarocladium strictum</name>
    <name type="common">Black bundle disease fungus</name>
    <name type="synonym">Acremonium strictum</name>
    <dbReference type="NCBI Taxonomy" id="5046"/>
    <lineage>
        <taxon>Eukaryota</taxon>
        <taxon>Fungi</taxon>
        <taxon>Dikarya</taxon>
        <taxon>Ascomycota</taxon>
        <taxon>Pezizomycotina</taxon>
        <taxon>Sordariomycetes</taxon>
        <taxon>Hypocreomycetidae</taxon>
        <taxon>Hypocreales</taxon>
        <taxon>Sarocladiaceae</taxon>
        <taxon>Sarocladium</taxon>
    </lineage>
</organism>
<evidence type="ECO:0000256" key="8">
    <source>
        <dbReference type="ARBA" id="ARBA00022833"/>
    </source>
</evidence>
<comment type="subunit">
    <text evidence="2">Monomer.</text>
</comment>
<dbReference type="InterPro" id="IPR007484">
    <property type="entry name" value="Peptidase_M28"/>
</dbReference>
<dbReference type="EMBL" id="JAPDFR010000003">
    <property type="protein sequence ID" value="KAK0388818.1"/>
    <property type="molecule type" value="Genomic_DNA"/>
</dbReference>
<dbReference type="PANTHER" id="PTHR12147:SF56">
    <property type="entry name" value="AMINOPEPTIDASE YDR415C-RELATED"/>
    <property type="match status" value="1"/>
</dbReference>
<evidence type="ECO:0000256" key="10">
    <source>
        <dbReference type="ARBA" id="ARBA00023157"/>
    </source>
</evidence>
<dbReference type="GO" id="GO:0008235">
    <property type="term" value="F:metalloexopeptidase activity"/>
    <property type="evidence" value="ECO:0007669"/>
    <property type="project" value="InterPro"/>
</dbReference>
<protein>
    <recommendedName>
        <fullName evidence="14">Peptide hydrolase</fullName>
        <ecNumber evidence="14">3.4.-.-</ecNumber>
    </recommendedName>
</protein>
<evidence type="ECO:0000256" key="2">
    <source>
        <dbReference type="ARBA" id="ARBA00011245"/>
    </source>
</evidence>
<dbReference type="EC" id="3.4.-.-" evidence="14"/>
<evidence type="ECO:0000256" key="4">
    <source>
        <dbReference type="ARBA" id="ARBA00022670"/>
    </source>
</evidence>
<dbReference type="GO" id="GO:0006508">
    <property type="term" value="P:proteolysis"/>
    <property type="evidence" value="ECO:0007669"/>
    <property type="project" value="UniProtKB-KW"/>
</dbReference>
<keyword evidence="6 14" id="KW-0732">Signal</keyword>
<evidence type="ECO:0000256" key="9">
    <source>
        <dbReference type="ARBA" id="ARBA00023145"/>
    </source>
</evidence>
<feature type="chain" id="PRO_5041482567" description="Peptide hydrolase" evidence="14">
    <location>
        <begin position="25"/>
        <end position="433"/>
    </location>
</feature>
<keyword evidence="9" id="KW-0865">Zymogen</keyword>
<evidence type="ECO:0000256" key="5">
    <source>
        <dbReference type="ARBA" id="ARBA00022723"/>
    </source>
</evidence>
<dbReference type="Proteomes" id="UP001175261">
    <property type="component" value="Unassembled WGS sequence"/>
</dbReference>
<comment type="similarity">
    <text evidence="13">Belongs to the peptidase M28 family. M28E subfamily.</text>
</comment>
<keyword evidence="11" id="KW-0325">Glycoprotein</keyword>
<comment type="caution">
    <text evidence="16">The sequence shown here is derived from an EMBL/GenBank/DDBJ whole genome shotgun (WGS) entry which is preliminary data.</text>
</comment>
<dbReference type="SUPFAM" id="SSF53187">
    <property type="entry name" value="Zn-dependent exopeptidases"/>
    <property type="match status" value="1"/>
</dbReference>
<keyword evidence="4 14" id="KW-0645">Protease</keyword>
<dbReference type="InterPro" id="IPR045175">
    <property type="entry name" value="M28_fam"/>
</dbReference>
<evidence type="ECO:0000313" key="17">
    <source>
        <dbReference type="Proteomes" id="UP001175261"/>
    </source>
</evidence>
<evidence type="ECO:0000256" key="3">
    <source>
        <dbReference type="ARBA" id="ARBA00022438"/>
    </source>
</evidence>
<dbReference type="GO" id="GO:0004177">
    <property type="term" value="F:aminopeptidase activity"/>
    <property type="evidence" value="ECO:0007669"/>
    <property type="project" value="UniProtKB-KW"/>
</dbReference>
<keyword evidence="5 14" id="KW-0479">Metal-binding</keyword>
<dbReference type="Pfam" id="PF04389">
    <property type="entry name" value="Peptidase_M28"/>
    <property type="match status" value="1"/>
</dbReference>
<keyword evidence="3" id="KW-0031">Aminopeptidase</keyword>
<keyword evidence="8 14" id="KW-0862">Zinc</keyword>
<keyword evidence="10" id="KW-1015">Disulfide bond</keyword>
<name>A0AA39L9A5_SARSR</name>
<evidence type="ECO:0000256" key="11">
    <source>
        <dbReference type="ARBA" id="ARBA00023180"/>
    </source>
</evidence>
<proteinExistence type="inferred from homology"/>
<evidence type="ECO:0000313" key="16">
    <source>
        <dbReference type="EMBL" id="KAK0388818.1"/>
    </source>
</evidence>
<evidence type="ECO:0000256" key="13">
    <source>
        <dbReference type="ARBA" id="ARBA00043962"/>
    </source>
</evidence>
<dbReference type="AlphaFoldDB" id="A0AA39L9A5"/>
<dbReference type="GO" id="GO:0046872">
    <property type="term" value="F:metal ion binding"/>
    <property type="evidence" value="ECO:0007669"/>
    <property type="project" value="UniProtKB-KW"/>
</dbReference>
<sequence length="433" mass="48013">MLPNILDCLPLLLATPGLVSLVAAQSQQVIAPPSAPAHIDEATIQAALDAHSDPVDAYLAIHPEAADELAEPRLLRVAGKEAQWMTEGDKMRLRREGLFFMDITDHEEYYAQHAANAATAGKAHLPDIRYQGSVKRLFPKISTDRMRDILEHLTSYFQRSYWTTLGETSSVWIHDYVADIIREAPFHTHISLEYFTHPFPQSSIIARFEPKIRNFSAPVTVIGAHQDSANYVFPLLAAPGADDDGSGSVSILEAFRVLAESGFVPKDGPVEFHWYAAEEGGLLGSQRVARWMKESGRTIGAMMEFDMTAFIARNATETIGLIKTEADADLTDWVQNLANEYLSIKAHVYELGAGAGSDYMSFTNLGFPSSFASEGNPMKGGFPGEFDPYVHTTKDRIDVDDENGYFSFDHMARFSELAIAFAIEQAGWDNQWR</sequence>
<evidence type="ECO:0000259" key="15">
    <source>
        <dbReference type="Pfam" id="PF04389"/>
    </source>
</evidence>
<evidence type="ECO:0000256" key="1">
    <source>
        <dbReference type="ARBA" id="ARBA00001947"/>
    </source>
</evidence>